<comment type="similarity">
    <text evidence="1 4">Belongs to the tRNA pseudouridine synthase TruA family.</text>
</comment>
<evidence type="ECO:0000256" key="4">
    <source>
        <dbReference type="RuleBase" id="RU003792"/>
    </source>
</evidence>
<dbReference type="InterPro" id="IPR020097">
    <property type="entry name" value="PsdUridine_synth_TruA_a/b_dom"/>
</dbReference>
<dbReference type="InterPro" id="IPR020095">
    <property type="entry name" value="PsdUridine_synth_TruA_C"/>
</dbReference>
<reference evidence="6" key="2">
    <citation type="submission" date="2025-08" db="UniProtKB">
        <authorList>
            <consortium name="Ensembl"/>
        </authorList>
    </citation>
    <scope>IDENTIFICATION</scope>
</reference>
<evidence type="ECO:0000256" key="2">
    <source>
        <dbReference type="ARBA" id="ARBA00022694"/>
    </source>
</evidence>
<evidence type="ECO:0000256" key="1">
    <source>
        <dbReference type="ARBA" id="ARBA00009375"/>
    </source>
</evidence>
<reference evidence="6" key="3">
    <citation type="submission" date="2025-09" db="UniProtKB">
        <authorList>
            <consortium name="Ensembl"/>
        </authorList>
    </citation>
    <scope>IDENTIFICATION</scope>
</reference>
<comment type="catalytic activity">
    <reaction evidence="4">
        <text>uridine(38/39/40) in tRNA = pseudouridine(38/39/40) in tRNA</text>
        <dbReference type="Rhea" id="RHEA:22376"/>
        <dbReference type="Rhea" id="RHEA-COMP:10085"/>
        <dbReference type="Rhea" id="RHEA-COMP:10087"/>
        <dbReference type="ChEBI" id="CHEBI:65314"/>
        <dbReference type="ChEBI" id="CHEBI:65315"/>
        <dbReference type="EC" id="5.4.99.12"/>
    </reaction>
</comment>
<dbReference type="STRING" id="99883.ENSTNIP00000008506"/>
<dbReference type="InParanoid" id="H3CJS7"/>
<protein>
    <recommendedName>
        <fullName evidence="4">tRNA pseudouridine synthase</fullName>
        <ecNumber evidence="4">5.4.99.12</ecNumber>
    </recommendedName>
</protein>
<evidence type="ECO:0000313" key="7">
    <source>
        <dbReference type="Proteomes" id="UP000007303"/>
    </source>
</evidence>
<dbReference type="Gene3D" id="3.30.70.660">
    <property type="entry name" value="Pseudouridine synthase I, catalytic domain, C-terminal subdomain"/>
    <property type="match status" value="1"/>
</dbReference>
<keyword evidence="7" id="KW-1185">Reference proteome</keyword>
<organism evidence="6 7">
    <name type="scientific">Tetraodon nigroviridis</name>
    <name type="common">Spotted green pufferfish</name>
    <name type="synonym">Chelonodon nigroviridis</name>
    <dbReference type="NCBI Taxonomy" id="99883"/>
    <lineage>
        <taxon>Eukaryota</taxon>
        <taxon>Metazoa</taxon>
        <taxon>Chordata</taxon>
        <taxon>Craniata</taxon>
        <taxon>Vertebrata</taxon>
        <taxon>Euteleostomi</taxon>
        <taxon>Actinopterygii</taxon>
        <taxon>Neopterygii</taxon>
        <taxon>Teleostei</taxon>
        <taxon>Neoteleostei</taxon>
        <taxon>Acanthomorphata</taxon>
        <taxon>Eupercaria</taxon>
        <taxon>Tetraodontiformes</taxon>
        <taxon>Tetradontoidea</taxon>
        <taxon>Tetraodontidae</taxon>
        <taxon>Tetraodon</taxon>
    </lineage>
</organism>
<dbReference type="FunCoup" id="H3CJS7">
    <property type="interactions" value="195"/>
</dbReference>
<evidence type="ECO:0000256" key="3">
    <source>
        <dbReference type="ARBA" id="ARBA00023235"/>
    </source>
</evidence>
<dbReference type="SUPFAM" id="SSF55120">
    <property type="entry name" value="Pseudouridine synthase"/>
    <property type="match status" value="1"/>
</dbReference>
<reference evidence="7" key="1">
    <citation type="journal article" date="2004" name="Nature">
        <title>Genome duplication in the teleost fish Tetraodon nigroviridis reveals the early vertebrate proto-karyotype.</title>
        <authorList>
            <person name="Jaillon O."/>
            <person name="Aury J.-M."/>
            <person name="Brunet F."/>
            <person name="Petit J.-L."/>
            <person name="Stange-Thomann N."/>
            <person name="Mauceli E."/>
            <person name="Bouneau L."/>
            <person name="Fischer C."/>
            <person name="Ozouf-Costaz C."/>
            <person name="Bernot A."/>
            <person name="Nicaud S."/>
            <person name="Jaffe D."/>
            <person name="Fisher S."/>
            <person name="Lutfalla G."/>
            <person name="Dossat C."/>
            <person name="Segurens B."/>
            <person name="Dasilva C."/>
            <person name="Salanoubat M."/>
            <person name="Levy M."/>
            <person name="Boudet N."/>
            <person name="Castellano S."/>
            <person name="Anthouard V."/>
            <person name="Jubin C."/>
            <person name="Castelli V."/>
            <person name="Katinka M."/>
            <person name="Vacherie B."/>
            <person name="Biemont C."/>
            <person name="Skalli Z."/>
            <person name="Cattolico L."/>
            <person name="Poulain J."/>
            <person name="De Berardinis V."/>
            <person name="Cruaud C."/>
            <person name="Duprat S."/>
            <person name="Brottier P."/>
            <person name="Coutanceau J.-P."/>
            <person name="Gouzy J."/>
            <person name="Parra G."/>
            <person name="Lardier G."/>
            <person name="Chapple C."/>
            <person name="McKernan K.J."/>
            <person name="McEwan P."/>
            <person name="Bosak S."/>
            <person name="Kellis M."/>
            <person name="Volff J.-N."/>
            <person name="Guigo R."/>
            <person name="Zody M.C."/>
            <person name="Mesirov J."/>
            <person name="Lindblad-Toh K."/>
            <person name="Birren B."/>
            <person name="Nusbaum C."/>
            <person name="Kahn D."/>
            <person name="Robinson-Rechavi M."/>
            <person name="Laudet V."/>
            <person name="Schachter V."/>
            <person name="Quetier F."/>
            <person name="Saurin W."/>
            <person name="Scarpelli C."/>
            <person name="Wincker P."/>
            <person name="Lander E.S."/>
            <person name="Weissenbach J."/>
            <person name="Roest Crollius H."/>
        </authorList>
    </citation>
    <scope>NUCLEOTIDE SEQUENCE [LARGE SCALE GENOMIC DNA]</scope>
</reference>
<dbReference type="GO" id="GO:0003723">
    <property type="term" value="F:RNA binding"/>
    <property type="evidence" value="ECO:0007669"/>
    <property type="project" value="InterPro"/>
</dbReference>
<dbReference type="Proteomes" id="UP000007303">
    <property type="component" value="Unassembled WGS sequence"/>
</dbReference>
<dbReference type="AlphaFoldDB" id="H3CJS7"/>
<feature type="domain" description="Pseudouridine synthase I TruA alpha/beta" evidence="5">
    <location>
        <begin position="60"/>
        <end position="176"/>
    </location>
</feature>
<keyword evidence="2 4" id="KW-0819">tRNA processing</keyword>
<accession>H3CJS7</accession>
<dbReference type="PANTHER" id="PTHR11142:SF0">
    <property type="entry name" value="TRNA PSEUDOURIDINE SYNTHASE-LIKE 1"/>
    <property type="match status" value="1"/>
</dbReference>
<dbReference type="OMA" id="NTEIWFT"/>
<keyword evidence="3 4" id="KW-0413">Isomerase</keyword>
<dbReference type="HOGENOM" id="CLU_014673_3_1_1"/>
<dbReference type="InterPro" id="IPR020103">
    <property type="entry name" value="PsdUridine_synth_cat_dom_sf"/>
</dbReference>
<dbReference type="GO" id="GO:0031119">
    <property type="term" value="P:tRNA pseudouridine synthesis"/>
    <property type="evidence" value="ECO:0007669"/>
    <property type="project" value="TreeGrafter"/>
</dbReference>
<proteinExistence type="inferred from homology"/>
<dbReference type="EC" id="5.4.99.12" evidence="4"/>
<dbReference type="PANTHER" id="PTHR11142">
    <property type="entry name" value="PSEUDOURIDYLATE SYNTHASE"/>
    <property type="match status" value="1"/>
</dbReference>
<dbReference type="GeneTree" id="ENSGT00950000183160"/>
<dbReference type="Pfam" id="PF01416">
    <property type="entry name" value="PseudoU_synth_1"/>
    <property type="match status" value="1"/>
</dbReference>
<name>H3CJS7_TETNG</name>
<evidence type="ECO:0000259" key="5">
    <source>
        <dbReference type="Pfam" id="PF01416"/>
    </source>
</evidence>
<dbReference type="InterPro" id="IPR001406">
    <property type="entry name" value="PsdUridine_synth_TruA"/>
</dbReference>
<dbReference type="Ensembl" id="ENSTNIT00000008674.1">
    <property type="protein sequence ID" value="ENSTNIP00000008506.1"/>
    <property type="gene ID" value="ENSTNIG00000005789.1"/>
</dbReference>
<sequence>VTHAYCVADNFHARFCAQSRTYVYRVALGICRKSPVPLPEHGFCWNLRDTELDVGGMCEAAALLVGVHDFSSFRAVNSDLPFKNPVKRLDAATIQTGVSFAQVHYHRVIPFLELIFTSRSFLYKQVRRMTGALVAVGQGRLSVAQLKEVLEARDSLAYPQGLTAPAHGLFLTRVDYTQTGMFQLIKVRAGGHTFSHAENPSCFLDLQFSPQTTNQQGSNTV</sequence>
<evidence type="ECO:0000313" key="6">
    <source>
        <dbReference type="Ensembl" id="ENSTNIP00000008506.1"/>
    </source>
</evidence>
<dbReference type="GO" id="GO:0160147">
    <property type="term" value="F:tRNA pseudouridine(38-40) synthase activity"/>
    <property type="evidence" value="ECO:0007669"/>
    <property type="project" value="UniProtKB-EC"/>
</dbReference>